<dbReference type="STRING" id="139723.A0A182LWA3"/>
<dbReference type="PANTHER" id="PTHR44186:SF1">
    <property type="entry name" value="BARDET-BIEDL SYNDROME 4 PROTEIN"/>
    <property type="match status" value="1"/>
</dbReference>
<organism evidence="6 7">
    <name type="scientific">Anopheles culicifacies</name>
    <dbReference type="NCBI Taxonomy" id="139723"/>
    <lineage>
        <taxon>Eukaryota</taxon>
        <taxon>Metazoa</taxon>
        <taxon>Ecdysozoa</taxon>
        <taxon>Arthropoda</taxon>
        <taxon>Hexapoda</taxon>
        <taxon>Insecta</taxon>
        <taxon>Pterygota</taxon>
        <taxon>Neoptera</taxon>
        <taxon>Endopterygota</taxon>
        <taxon>Diptera</taxon>
        <taxon>Nematocera</taxon>
        <taxon>Culicoidea</taxon>
        <taxon>Culicidae</taxon>
        <taxon>Anophelinae</taxon>
        <taxon>Anopheles</taxon>
        <taxon>culicifacies species complex</taxon>
    </lineage>
</organism>
<dbReference type="EMBL" id="AXCM01013984">
    <property type="status" value="NOT_ANNOTATED_CDS"/>
    <property type="molecule type" value="Genomic_DNA"/>
</dbReference>
<keyword evidence="7" id="KW-1185">Reference proteome</keyword>
<proteinExistence type="inferred from homology"/>
<evidence type="ECO:0000256" key="2">
    <source>
        <dbReference type="ARBA" id="ARBA00022803"/>
    </source>
</evidence>
<comment type="similarity">
    <text evidence="3">Belongs to the BBS4 family.</text>
</comment>
<dbReference type="Gene3D" id="1.25.40.10">
    <property type="entry name" value="Tetratricopeptide repeat domain"/>
    <property type="match status" value="1"/>
</dbReference>
<dbReference type="SUPFAM" id="SSF48452">
    <property type="entry name" value="TPR-like"/>
    <property type="match status" value="1"/>
</dbReference>
<dbReference type="GO" id="GO:0060271">
    <property type="term" value="P:cilium assembly"/>
    <property type="evidence" value="ECO:0007669"/>
    <property type="project" value="TreeGrafter"/>
</dbReference>
<reference evidence="6" key="2">
    <citation type="submission" date="2020-05" db="UniProtKB">
        <authorList>
            <consortium name="EnsemblMetazoa"/>
        </authorList>
    </citation>
    <scope>IDENTIFICATION</scope>
    <source>
        <strain evidence="6">A-37</strain>
    </source>
</reference>
<evidence type="ECO:0008006" key="8">
    <source>
        <dbReference type="Google" id="ProtNLM"/>
    </source>
</evidence>
<dbReference type="PROSITE" id="PS50005">
    <property type="entry name" value="TPR"/>
    <property type="match status" value="1"/>
</dbReference>
<accession>A0A182LWA3</accession>
<dbReference type="Proteomes" id="UP000075883">
    <property type="component" value="Unassembled WGS sequence"/>
</dbReference>
<dbReference type="GO" id="GO:0061512">
    <property type="term" value="P:protein localization to cilium"/>
    <property type="evidence" value="ECO:0007669"/>
    <property type="project" value="TreeGrafter"/>
</dbReference>
<reference evidence="7" key="1">
    <citation type="submission" date="2013-09" db="EMBL/GenBank/DDBJ databases">
        <title>The Genome Sequence of Anopheles culicifacies species A.</title>
        <authorList>
            <consortium name="The Broad Institute Genomics Platform"/>
            <person name="Neafsey D.E."/>
            <person name="Besansky N."/>
            <person name="Howell P."/>
            <person name="Walton C."/>
            <person name="Young S.K."/>
            <person name="Zeng Q."/>
            <person name="Gargeya S."/>
            <person name="Fitzgerald M."/>
            <person name="Haas B."/>
            <person name="Abouelleil A."/>
            <person name="Allen A.W."/>
            <person name="Alvarado L."/>
            <person name="Arachchi H.M."/>
            <person name="Berlin A.M."/>
            <person name="Chapman S.B."/>
            <person name="Gainer-Dewar J."/>
            <person name="Goldberg J."/>
            <person name="Griggs A."/>
            <person name="Gujja S."/>
            <person name="Hansen M."/>
            <person name="Howarth C."/>
            <person name="Imamovic A."/>
            <person name="Ireland A."/>
            <person name="Larimer J."/>
            <person name="McCowan C."/>
            <person name="Murphy C."/>
            <person name="Pearson M."/>
            <person name="Poon T.W."/>
            <person name="Priest M."/>
            <person name="Roberts A."/>
            <person name="Saif S."/>
            <person name="Shea T."/>
            <person name="Sisk P."/>
            <person name="Sykes S."/>
            <person name="Wortman J."/>
            <person name="Nusbaum C."/>
            <person name="Birren B."/>
        </authorList>
    </citation>
    <scope>NUCLEOTIDE SEQUENCE [LARGE SCALE GENOMIC DNA]</scope>
    <source>
        <strain evidence="7">A-37</strain>
    </source>
</reference>
<evidence type="ECO:0000256" key="3">
    <source>
        <dbReference type="ARBA" id="ARBA00023778"/>
    </source>
</evidence>
<name>A0A182LWA3_9DIPT</name>
<dbReference type="GO" id="GO:0036064">
    <property type="term" value="C:ciliary basal body"/>
    <property type="evidence" value="ECO:0007669"/>
    <property type="project" value="TreeGrafter"/>
</dbReference>
<dbReference type="EnsemblMetazoa" id="ACUA003497-RA">
    <property type="protein sequence ID" value="ACUA003497-PA"/>
    <property type="gene ID" value="ACUA003497"/>
</dbReference>
<dbReference type="PANTHER" id="PTHR44186">
    <property type="match status" value="1"/>
</dbReference>
<evidence type="ECO:0000313" key="6">
    <source>
        <dbReference type="EnsemblMetazoa" id="ACUA003497-PA"/>
    </source>
</evidence>
<keyword evidence="1" id="KW-0677">Repeat</keyword>
<dbReference type="VEuPathDB" id="VectorBase:ACUA003497"/>
<evidence type="ECO:0000256" key="1">
    <source>
        <dbReference type="ARBA" id="ARBA00022737"/>
    </source>
</evidence>
<protein>
    <recommendedName>
        <fullName evidence="8">Bardet-Biedl syndrome 4</fullName>
    </recommendedName>
</protein>
<sequence>MADESSEVWSNIGLCFFKKQKFIAAISCLKKAVWISPLNFNALYNLGLVFVTACLRHLNDPGNAYLSLEKSTMLPDAVKNPLIYLNFALYCYEIGKSDQSVLYLSNFLEMTQHITVHREYLKMADRLNGALTVVASGQIYTPAATAALESGHTGGLDRTEKDHGMQDETLVNMADTATEAEPVETPDEDDGTDGDLH</sequence>
<keyword evidence="2 4" id="KW-0802">TPR repeat</keyword>
<evidence type="ECO:0000256" key="4">
    <source>
        <dbReference type="PROSITE-ProRule" id="PRU00339"/>
    </source>
</evidence>
<feature type="repeat" description="TPR" evidence="4">
    <location>
        <begin position="6"/>
        <end position="39"/>
    </location>
</feature>
<dbReference type="InterPro" id="IPR019734">
    <property type="entry name" value="TPR_rpt"/>
</dbReference>
<dbReference type="InterPro" id="IPR011990">
    <property type="entry name" value="TPR-like_helical_dom_sf"/>
</dbReference>
<dbReference type="AlphaFoldDB" id="A0A182LWA3"/>
<feature type="region of interest" description="Disordered" evidence="5">
    <location>
        <begin position="174"/>
        <end position="197"/>
    </location>
</feature>
<evidence type="ECO:0000313" key="7">
    <source>
        <dbReference type="Proteomes" id="UP000075883"/>
    </source>
</evidence>
<feature type="compositionally biased region" description="Acidic residues" evidence="5">
    <location>
        <begin position="181"/>
        <end position="197"/>
    </location>
</feature>
<evidence type="ECO:0000256" key="5">
    <source>
        <dbReference type="SAM" id="MobiDB-lite"/>
    </source>
</evidence>